<dbReference type="Proteomes" id="UP000007431">
    <property type="component" value="Unassembled WGS sequence"/>
</dbReference>
<dbReference type="PANTHER" id="PTHR19818:SF139">
    <property type="entry name" value="PAIR-RULE PROTEIN ODD-PAIRED"/>
    <property type="match status" value="1"/>
</dbReference>
<evidence type="ECO:0000256" key="6">
    <source>
        <dbReference type="ARBA" id="ARBA00023015"/>
    </source>
</evidence>
<keyword evidence="7" id="KW-0804">Transcription</keyword>
<protein>
    <recommendedName>
        <fullName evidence="11">C2H2-type domain-containing protein</fullName>
    </recommendedName>
</protein>
<dbReference type="VEuPathDB" id="FungiDB:SCHCODRAFT_02609438"/>
<evidence type="ECO:0000256" key="10">
    <source>
        <dbReference type="SAM" id="MobiDB-lite"/>
    </source>
</evidence>
<organism evidence="13">
    <name type="scientific">Schizophyllum commune (strain H4-8 / FGSC 9210)</name>
    <name type="common">Split gill fungus</name>
    <dbReference type="NCBI Taxonomy" id="578458"/>
    <lineage>
        <taxon>Eukaryota</taxon>
        <taxon>Fungi</taxon>
        <taxon>Dikarya</taxon>
        <taxon>Basidiomycota</taxon>
        <taxon>Agaricomycotina</taxon>
        <taxon>Agaricomycetes</taxon>
        <taxon>Agaricomycetidae</taxon>
        <taxon>Agaricales</taxon>
        <taxon>Schizophyllaceae</taxon>
        <taxon>Schizophyllum</taxon>
    </lineage>
</organism>
<dbReference type="FunFam" id="3.30.160.60:FF:001157">
    <property type="entry name" value="Zinc finger protein 793"/>
    <property type="match status" value="1"/>
</dbReference>
<feature type="region of interest" description="Disordered" evidence="10">
    <location>
        <begin position="328"/>
        <end position="428"/>
    </location>
</feature>
<dbReference type="InParanoid" id="D8PLA2"/>
<dbReference type="SMART" id="SM00355">
    <property type="entry name" value="ZnF_C2H2"/>
    <property type="match status" value="7"/>
</dbReference>
<gene>
    <name evidence="12" type="ORF">SCHCODRAFT_255761</name>
</gene>
<dbReference type="OMA" id="SHYTGND"/>
<keyword evidence="8" id="KW-0539">Nucleus</keyword>
<evidence type="ECO:0000256" key="2">
    <source>
        <dbReference type="ARBA" id="ARBA00022723"/>
    </source>
</evidence>
<dbReference type="GO" id="GO:0008270">
    <property type="term" value="F:zinc ion binding"/>
    <property type="evidence" value="ECO:0007669"/>
    <property type="project" value="UniProtKB-KW"/>
</dbReference>
<feature type="compositionally biased region" description="Basic residues" evidence="10">
    <location>
        <begin position="387"/>
        <end position="398"/>
    </location>
</feature>
<evidence type="ECO:0000256" key="1">
    <source>
        <dbReference type="ARBA" id="ARBA00004123"/>
    </source>
</evidence>
<evidence type="ECO:0000256" key="5">
    <source>
        <dbReference type="ARBA" id="ARBA00022833"/>
    </source>
</evidence>
<dbReference type="FunFam" id="3.30.160.60:FF:000125">
    <property type="entry name" value="Putative zinc finger protein 143"/>
    <property type="match status" value="2"/>
</dbReference>
<proteinExistence type="predicted"/>
<dbReference type="GO" id="GO:0000981">
    <property type="term" value="F:DNA-binding transcription factor activity, RNA polymerase II-specific"/>
    <property type="evidence" value="ECO:0007669"/>
    <property type="project" value="TreeGrafter"/>
</dbReference>
<evidence type="ECO:0000313" key="13">
    <source>
        <dbReference type="Proteomes" id="UP000007431"/>
    </source>
</evidence>
<feature type="compositionally biased region" description="Basic and acidic residues" evidence="10">
    <location>
        <begin position="23"/>
        <end position="40"/>
    </location>
</feature>
<dbReference type="InterPro" id="IPR036236">
    <property type="entry name" value="Znf_C2H2_sf"/>
</dbReference>
<dbReference type="FunFam" id="3.30.160.60:FF:000032">
    <property type="entry name" value="Krueppel-like factor 4"/>
    <property type="match status" value="1"/>
</dbReference>
<feature type="domain" description="C2H2-type" evidence="11">
    <location>
        <begin position="797"/>
        <end position="826"/>
    </location>
</feature>
<feature type="domain" description="C2H2-type" evidence="11">
    <location>
        <begin position="711"/>
        <end position="738"/>
    </location>
</feature>
<feature type="compositionally biased region" description="Low complexity" evidence="10">
    <location>
        <begin position="469"/>
        <end position="492"/>
    </location>
</feature>
<feature type="domain" description="C2H2-type" evidence="11">
    <location>
        <begin position="769"/>
        <end position="796"/>
    </location>
</feature>
<dbReference type="Pfam" id="PF00096">
    <property type="entry name" value="zf-C2H2"/>
    <property type="match status" value="4"/>
</dbReference>
<evidence type="ECO:0000256" key="9">
    <source>
        <dbReference type="PROSITE-ProRule" id="PRU00042"/>
    </source>
</evidence>
<evidence type="ECO:0000256" key="7">
    <source>
        <dbReference type="ARBA" id="ARBA00023163"/>
    </source>
</evidence>
<name>D8PLA2_SCHCM</name>
<reference evidence="12 13" key="1">
    <citation type="journal article" date="2010" name="Nat. Biotechnol.">
        <title>Genome sequence of the model mushroom Schizophyllum commune.</title>
        <authorList>
            <person name="Ohm R.A."/>
            <person name="de Jong J.F."/>
            <person name="Lugones L.G."/>
            <person name="Aerts A."/>
            <person name="Kothe E."/>
            <person name="Stajich J.E."/>
            <person name="de Vries R.P."/>
            <person name="Record E."/>
            <person name="Levasseur A."/>
            <person name="Baker S.E."/>
            <person name="Bartholomew K.A."/>
            <person name="Coutinho P.M."/>
            <person name="Erdmann S."/>
            <person name="Fowler T.J."/>
            <person name="Gathman A.C."/>
            <person name="Lombard V."/>
            <person name="Henrissat B."/>
            <person name="Knabe N."/>
            <person name="Kuees U."/>
            <person name="Lilly W.W."/>
            <person name="Lindquist E."/>
            <person name="Lucas S."/>
            <person name="Magnuson J.K."/>
            <person name="Piumi F."/>
            <person name="Raudaskoski M."/>
            <person name="Salamov A."/>
            <person name="Schmutz J."/>
            <person name="Schwarze F.W.M.R."/>
            <person name="vanKuyk P.A."/>
            <person name="Horton J.S."/>
            <person name="Grigoriev I.V."/>
            <person name="Woesten H.A.B."/>
        </authorList>
    </citation>
    <scope>NUCLEOTIDE SEQUENCE [LARGE SCALE GENOMIC DNA]</scope>
    <source>
        <strain evidence="13">H4-8 / FGSC 9210</strain>
    </source>
</reference>
<dbReference type="PROSITE" id="PS50157">
    <property type="entry name" value="ZINC_FINGER_C2H2_2"/>
    <property type="match status" value="5"/>
</dbReference>
<keyword evidence="3" id="KW-0677">Repeat</keyword>
<evidence type="ECO:0000256" key="4">
    <source>
        <dbReference type="ARBA" id="ARBA00022771"/>
    </source>
</evidence>
<feature type="compositionally biased region" description="Polar residues" evidence="10">
    <location>
        <begin position="612"/>
        <end position="628"/>
    </location>
</feature>
<dbReference type="RefSeq" id="XP_003038968.1">
    <property type="nucleotide sequence ID" value="XM_003038922.1"/>
</dbReference>
<keyword evidence="2" id="KW-0479">Metal-binding</keyword>
<dbReference type="InterPro" id="IPR050329">
    <property type="entry name" value="GLI_C2H2-zinc-finger"/>
</dbReference>
<evidence type="ECO:0000256" key="8">
    <source>
        <dbReference type="ARBA" id="ARBA00023242"/>
    </source>
</evidence>
<dbReference type="GO" id="GO:0045944">
    <property type="term" value="P:positive regulation of transcription by RNA polymerase II"/>
    <property type="evidence" value="ECO:0007669"/>
    <property type="project" value="UniProtKB-ARBA"/>
</dbReference>
<feature type="region of interest" description="Disordered" evidence="10">
    <location>
        <begin position="607"/>
        <end position="636"/>
    </location>
</feature>
<dbReference type="eggNOG" id="KOG1721">
    <property type="taxonomic scope" value="Eukaryota"/>
</dbReference>
<dbReference type="InterPro" id="IPR013087">
    <property type="entry name" value="Znf_C2H2_type"/>
</dbReference>
<dbReference type="GO" id="GO:0005634">
    <property type="term" value="C:nucleus"/>
    <property type="evidence" value="ECO:0007669"/>
    <property type="project" value="UniProtKB-SubCell"/>
</dbReference>
<feature type="region of interest" description="Disordered" evidence="10">
    <location>
        <begin position="18"/>
        <end position="61"/>
    </location>
</feature>
<feature type="region of interest" description="Disordered" evidence="10">
    <location>
        <begin position="466"/>
        <end position="492"/>
    </location>
</feature>
<comment type="subcellular location">
    <subcellularLocation>
        <location evidence="1">Nucleus</location>
    </subcellularLocation>
</comment>
<dbReference type="Gene3D" id="3.30.160.60">
    <property type="entry name" value="Classic Zinc Finger"/>
    <property type="match status" value="7"/>
</dbReference>
<keyword evidence="6" id="KW-0805">Transcription regulation</keyword>
<feature type="domain" description="C2H2-type" evidence="11">
    <location>
        <begin position="739"/>
        <end position="768"/>
    </location>
</feature>
<evidence type="ECO:0000259" key="11">
    <source>
        <dbReference type="PROSITE" id="PS50157"/>
    </source>
</evidence>
<dbReference type="OrthoDB" id="3437960at2759"/>
<feature type="compositionally biased region" description="Low complexity" evidence="10">
    <location>
        <begin position="50"/>
        <end position="61"/>
    </location>
</feature>
<keyword evidence="13" id="KW-1185">Reference proteome</keyword>
<dbReference type="PROSITE" id="PS00028">
    <property type="entry name" value="ZINC_FINGER_C2H2_1"/>
    <property type="match status" value="6"/>
</dbReference>
<dbReference type="GeneID" id="9597701"/>
<dbReference type="HOGENOM" id="CLU_339852_0_0_1"/>
<dbReference type="SUPFAM" id="SSF57667">
    <property type="entry name" value="beta-beta-alpha zinc fingers"/>
    <property type="match status" value="4"/>
</dbReference>
<dbReference type="GO" id="GO:0000978">
    <property type="term" value="F:RNA polymerase II cis-regulatory region sequence-specific DNA binding"/>
    <property type="evidence" value="ECO:0007669"/>
    <property type="project" value="UniProtKB-ARBA"/>
</dbReference>
<dbReference type="AlphaFoldDB" id="D8PLA2"/>
<dbReference type="PANTHER" id="PTHR19818">
    <property type="entry name" value="ZINC FINGER PROTEIN ZIC AND GLI"/>
    <property type="match status" value="1"/>
</dbReference>
<keyword evidence="4 9" id="KW-0863">Zinc-finger</keyword>
<sequence>MTIDTPSFFESASGDFEQMMSDWPKDGDWLGKSSEHHDPLFQHPPMQQGTPTSSAWSPASTLSAWSDNTPWLSTSITGQCTDDCFVIHCDDPGHPAEGGCSEPGCATDASCDDAECSTAAPCDPNCKDGNCEGAADIFCTDPRCVDNTHCDECCELPWLPQNSTGDFGDLHFPSHNETAPPSGDTPNFSCLSVAHRDHIPANIPGAPVLDSGFVAAAMRDPVCRRQLLDIYLNNMYPDPAQRPRPSYASGDSPAFDAASLLVGSSLITPLTPPMYYTDTTGVTRILRPADLRPDPARGLPGLTSRDLPRGHMFDGVEYPCAARLELEEAEEGDRRGRKRSREPQLQPHPREFEALFGLGHSHAPQNHQRPHDHQHPHEHQHPQDHSHQHHHSHAPKRARGSDDRPMSPSAFAPLRIPPHLAQKPELLPPERLRGFRSADFPHTHIIEGVELPCMSRIELEVREELGLDSGSPSDQASATSSNSASPSADGAATTNTLAMPELALPPAPAPDATANCMWAGCHRTFTSVQALAAHVNAEHLALVTPADPLSAPVCQWNECALQPQASWQAQSAAFSPNAFPFARQQLAEHFLQHHLGVSQAHATMLLRGDNRGTPSRSPSQEPGTSTSTDNEEQTGEHDCATAAHVCQWRGCKATFDSCAALTQHLDKVHVVGGRSRYDCFWGTCERNGERGFSSKQKICRHLQTHTGHRPFTCSECGQHFSEAATLAQHMRRHTRERPYKCDHPGCGKAFAIMGALTIHKRTHNGDKPFKCGVCGKAFAESSNLSKHQRTHTGLRPFACAHPGCGKAFARVDQLNRHMNVHTRKEGQGSGQGSSRS</sequence>
<dbReference type="EMBL" id="GL377302">
    <property type="protein sequence ID" value="EFJ04066.1"/>
    <property type="molecule type" value="Genomic_DNA"/>
</dbReference>
<keyword evidence="5" id="KW-0862">Zinc</keyword>
<feature type="compositionally biased region" description="Basic and acidic residues" evidence="10">
    <location>
        <begin position="369"/>
        <end position="386"/>
    </location>
</feature>
<accession>D8PLA2</accession>
<evidence type="ECO:0000256" key="3">
    <source>
        <dbReference type="ARBA" id="ARBA00022737"/>
    </source>
</evidence>
<evidence type="ECO:0000313" key="12">
    <source>
        <dbReference type="EMBL" id="EFJ04066.1"/>
    </source>
</evidence>
<dbReference type="KEGG" id="scm:SCHCO_02609438"/>
<feature type="domain" description="C2H2-type" evidence="11">
    <location>
        <begin position="682"/>
        <end position="710"/>
    </location>
</feature>